<sequence>MSYILVQSILRRSWFTTAETALWSKALVTSATKYPYLQHCMFSLAYLRRDLFEQPIDGMSVDAYQHQLTASTLFRQGAPVVDAENWIAIVAFHVFMLLFQFATQSTCAEADFNLINTLHILRSSNAVEEQAKPFFEKSQYWELIIKRTTTLPYEVDSTLKTNLQALAGVIAEMLENDANDPDDEERAEINRQACAELREWVFSCDAHPRRWNQYCSWPGRVTPEFLDLLADRDDVALLLVIHWCAVLHRSPKPSVYKWAHRAACYALDNLSDRSRWENLLAWPLQTFREPRNDRIFEARLAKDLQLSSVLPRDALVVSAGPTDSSTWSSSERLQAGTMTNGSHGASALMLFGGSIGPFDDSFITRTTGRVDPSLLASTPGMLHTTTIPGLMDSFNISHDPTTLSNTTGDVNMAHFYDTPASMSFDMEVDYIPSQRSFSQQTS</sequence>
<dbReference type="GO" id="GO:0001228">
    <property type="term" value="F:DNA-binding transcription activator activity, RNA polymerase II-specific"/>
    <property type="evidence" value="ECO:0007669"/>
    <property type="project" value="TreeGrafter"/>
</dbReference>
<dbReference type="EMBL" id="JAPEUY010000001">
    <property type="protein sequence ID" value="KAJ4377293.1"/>
    <property type="molecule type" value="Genomic_DNA"/>
</dbReference>
<accession>A0A9W8YI25</accession>
<comment type="caution">
    <text evidence="1">The sequence shown here is derived from an EMBL/GenBank/DDBJ whole genome shotgun (WGS) entry which is preliminary data.</text>
</comment>
<dbReference type="AlphaFoldDB" id="A0A9W8YI25"/>
<reference evidence="1" key="1">
    <citation type="submission" date="2022-10" db="EMBL/GenBank/DDBJ databases">
        <title>Tapping the CABI collections for fungal endophytes: first genome assemblies for Collariella, Neodidymelliopsis, Ascochyta clinopodiicola, Didymella pomorum, Didymosphaeria variabile, Neocosmospora piperis and Neocucurbitaria cava.</title>
        <authorList>
            <person name="Hill R."/>
        </authorList>
    </citation>
    <scope>NUCLEOTIDE SEQUENCE</scope>
    <source>
        <strain evidence="1">IMI 356814</strain>
    </source>
</reference>
<name>A0A9W8YI25_9PLEO</name>
<proteinExistence type="predicted"/>
<gene>
    <name evidence="1" type="ORF">N0V83_000117</name>
</gene>
<evidence type="ECO:0000313" key="1">
    <source>
        <dbReference type="EMBL" id="KAJ4377293.1"/>
    </source>
</evidence>
<protein>
    <submittedName>
        <fullName evidence="1">Uncharacterized protein</fullName>
    </submittedName>
</protein>
<dbReference type="InterPro" id="IPR053157">
    <property type="entry name" value="Sterol_Uptake_Regulator"/>
</dbReference>
<dbReference type="Proteomes" id="UP001140560">
    <property type="component" value="Unassembled WGS sequence"/>
</dbReference>
<keyword evidence="2" id="KW-1185">Reference proteome</keyword>
<organism evidence="1 2">
    <name type="scientific">Neocucurbitaria cava</name>
    <dbReference type="NCBI Taxonomy" id="798079"/>
    <lineage>
        <taxon>Eukaryota</taxon>
        <taxon>Fungi</taxon>
        <taxon>Dikarya</taxon>
        <taxon>Ascomycota</taxon>
        <taxon>Pezizomycotina</taxon>
        <taxon>Dothideomycetes</taxon>
        <taxon>Pleosporomycetidae</taxon>
        <taxon>Pleosporales</taxon>
        <taxon>Pleosporineae</taxon>
        <taxon>Cucurbitariaceae</taxon>
        <taxon>Neocucurbitaria</taxon>
    </lineage>
</organism>
<dbReference type="OrthoDB" id="3546279at2759"/>
<dbReference type="PANTHER" id="PTHR47784:SF5">
    <property type="entry name" value="STEROL UPTAKE CONTROL PROTEIN 2"/>
    <property type="match status" value="1"/>
</dbReference>
<dbReference type="PANTHER" id="PTHR47784">
    <property type="entry name" value="STEROL UPTAKE CONTROL PROTEIN 2"/>
    <property type="match status" value="1"/>
</dbReference>
<evidence type="ECO:0000313" key="2">
    <source>
        <dbReference type="Proteomes" id="UP001140560"/>
    </source>
</evidence>